<evidence type="ECO:0000313" key="1">
    <source>
        <dbReference type="EMBL" id="RST63190.1"/>
    </source>
</evidence>
<accession>A0A3R9Y6I9</accession>
<evidence type="ECO:0000313" key="2">
    <source>
        <dbReference type="Proteomes" id="UP000279470"/>
    </source>
</evidence>
<organism evidence="1 2">
    <name type="scientific">Candidatus Aquarickettsia rohweri</name>
    <dbReference type="NCBI Taxonomy" id="2602574"/>
    <lineage>
        <taxon>Bacteria</taxon>
        <taxon>Pseudomonadati</taxon>
        <taxon>Pseudomonadota</taxon>
        <taxon>Alphaproteobacteria</taxon>
        <taxon>Rickettsiales</taxon>
        <taxon>Candidatus Midichloriaceae</taxon>
        <taxon>Candidatus Aquarickettsia</taxon>
    </lineage>
</organism>
<protein>
    <recommendedName>
        <fullName evidence="3">Molecular chaperone DnaJ</fullName>
    </recommendedName>
</protein>
<dbReference type="AlphaFoldDB" id="A0A3R9Y6I9"/>
<dbReference type="RefSeq" id="WP_126045114.1">
    <property type="nucleotide sequence ID" value="NZ_RXFM01000086.1"/>
</dbReference>
<reference evidence="2" key="1">
    <citation type="submission" date="2018-11" db="EMBL/GenBank/DDBJ databases">
        <title>Phylogenetic, genomic, and biogeographic characterization of a novel and ubiquitous marine invertebrate-associated Rickettsiales parasite, Candidatus Marinoinvertebrata rohwerii, gen. nov., sp. nov.</title>
        <authorList>
            <person name="Klinges J.G."/>
            <person name="Rosales S.M."/>
            <person name="Mcminds R."/>
            <person name="Shaver E.C."/>
            <person name="Shantz A."/>
            <person name="Peters E.C."/>
            <person name="Burkepile D.E."/>
            <person name="Silliman B.R."/>
            <person name="Vega Thurber R.L."/>
        </authorList>
    </citation>
    <scope>NUCLEOTIDE SEQUENCE [LARGE SCALE GENOMIC DNA]</scope>
    <source>
        <strain evidence="2">a_cerv_44</strain>
    </source>
</reference>
<evidence type="ECO:0008006" key="3">
    <source>
        <dbReference type="Google" id="ProtNLM"/>
    </source>
</evidence>
<name>A0A3R9Y6I9_9RICK</name>
<dbReference type="EMBL" id="RXFM01000086">
    <property type="protein sequence ID" value="RST63190.1"/>
    <property type="molecule type" value="Genomic_DNA"/>
</dbReference>
<keyword evidence="2" id="KW-1185">Reference proteome</keyword>
<proteinExistence type="predicted"/>
<sequence>MAIQVNKISDNKIIFYNPSSENGLRSFQKLVHPDQNQDKKEIAEKVFRGMDDAKKEANKEA</sequence>
<comment type="caution">
    <text evidence="1">The sequence shown here is derived from an EMBL/GenBank/DDBJ whole genome shotgun (WGS) entry which is preliminary data.</text>
</comment>
<dbReference type="Proteomes" id="UP000279470">
    <property type="component" value="Unassembled WGS sequence"/>
</dbReference>
<gene>
    <name evidence="1" type="ORF">EIC27_05625</name>
</gene>